<evidence type="ECO:0000313" key="7">
    <source>
        <dbReference type="Proteomes" id="UP000462066"/>
    </source>
</evidence>
<dbReference type="AlphaFoldDB" id="A0A7V8K6R1"/>
<dbReference type="EC" id="2.7.7.65" evidence="2"/>
<evidence type="ECO:0000259" key="5">
    <source>
        <dbReference type="PROSITE" id="PS50887"/>
    </source>
</evidence>
<dbReference type="Proteomes" id="UP000462066">
    <property type="component" value="Unassembled WGS sequence"/>
</dbReference>
<organism evidence="6 7">
    <name type="scientific">Pseudoxanthomonas broegbernensis</name>
    <dbReference type="NCBI Taxonomy" id="83619"/>
    <lineage>
        <taxon>Bacteria</taxon>
        <taxon>Pseudomonadati</taxon>
        <taxon>Pseudomonadota</taxon>
        <taxon>Gammaproteobacteria</taxon>
        <taxon>Lysobacterales</taxon>
        <taxon>Lysobacteraceae</taxon>
        <taxon>Pseudoxanthomonas</taxon>
    </lineage>
</organism>
<dbReference type="SMART" id="SM00267">
    <property type="entry name" value="GGDEF"/>
    <property type="match status" value="1"/>
</dbReference>
<dbReference type="InterPro" id="IPR000160">
    <property type="entry name" value="GGDEF_dom"/>
</dbReference>
<sequence>MLVQEAVETRQRARLGGWFYAVAAALAFAVTGLVPPYGMIGLPVVGGLLALACLRVLVPLPAAPGEREAARYLRAIWAVVLVTTLAWGAFSAWAQSALPDPAPLIALLFSGAFGMALAHTMCMRILPSMLTVLLVMLPTQGVLWRDVSMGVGAMWLVYTLYMLLVMRRSHREYRARIELEEELRHQRNLFERQSRLDGLTGLPNRREFSASLERARDMAADGRPLSLLILDIDHFKRINDSFGHVAGDACLQAFAGRLQAFFPCTDDALCARLGGEEFGVILALDGAAAHLRAEAFRQELARAELAFDGLREAVTVSIGCSGFDAARHGDADALYRHADAALYRAKVGGRNRSELAV</sequence>
<feature type="domain" description="GGDEF" evidence="5">
    <location>
        <begin position="223"/>
        <end position="357"/>
    </location>
</feature>
<name>A0A7V8K6R1_9GAMM</name>
<comment type="cofactor">
    <cofactor evidence="1">
        <name>Mg(2+)</name>
        <dbReference type="ChEBI" id="CHEBI:18420"/>
    </cofactor>
</comment>
<keyword evidence="4" id="KW-0472">Membrane</keyword>
<keyword evidence="4" id="KW-1133">Transmembrane helix</keyword>
<dbReference type="PANTHER" id="PTHR45138:SF9">
    <property type="entry name" value="DIGUANYLATE CYCLASE DGCM-RELATED"/>
    <property type="match status" value="1"/>
</dbReference>
<dbReference type="CDD" id="cd01949">
    <property type="entry name" value="GGDEF"/>
    <property type="match status" value="1"/>
</dbReference>
<dbReference type="EMBL" id="MWIP01000009">
    <property type="protein sequence ID" value="KAF1685972.1"/>
    <property type="molecule type" value="Genomic_DNA"/>
</dbReference>
<dbReference type="SUPFAM" id="SSF55073">
    <property type="entry name" value="Nucleotide cyclase"/>
    <property type="match status" value="1"/>
</dbReference>
<dbReference type="GO" id="GO:0005886">
    <property type="term" value="C:plasma membrane"/>
    <property type="evidence" value="ECO:0007669"/>
    <property type="project" value="TreeGrafter"/>
</dbReference>
<feature type="transmembrane region" description="Helical" evidence="4">
    <location>
        <begin position="149"/>
        <end position="166"/>
    </location>
</feature>
<evidence type="ECO:0000313" key="6">
    <source>
        <dbReference type="EMBL" id="KAF1685972.1"/>
    </source>
</evidence>
<dbReference type="InterPro" id="IPR043128">
    <property type="entry name" value="Rev_trsase/Diguanyl_cyclase"/>
</dbReference>
<evidence type="ECO:0000256" key="2">
    <source>
        <dbReference type="ARBA" id="ARBA00012528"/>
    </source>
</evidence>
<protein>
    <recommendedName>
        <fullName evidence="2">diguanylate cyclase</fullName>
        <ecNumber evidence="2">2.7.7.65</ecNumber>
    </recommendedName>
</protein>
<comment type="catalytic activity">
    <reaction evidence="3">
        <text>2 GTP = 3',3'-c-di-GMP + 2 diphosphate</text>
        <dbReference type="Rhea" id="RHEA:24898"/>
        <dbReference type="ChEBI" id="CHEBI:33019"/>
        <dbReference type="ChEBI" id="CHEBI:37565"/>
        <dbReference type="ChEBI" id="CHEBI:58805"/>
        <dbReference type="EC" id="2.7.7.65"/>
    </reaction>
</comment>
<dbReference type="PROSITE" id="PS50887">
    <property type="entry name" value="GGDEF"/>
    <property type="match status" value="1"/>
</dbReference>
<proteinExistence type="predicted"/>
<feature type="transmembrane region" description="Helical" evidence="4">
    <location>
        <begin position="15"/>
        <end position="34"/>
    </location>
</feature>
<dbReference type="PANTHER" id="PTHR45138">
    <property type="entry name" value="REGULATORY COMPONENTS OF SENSORY TRANSDUCTION SYSTEM"/>
    <property type="match status" value="1"/>
</dbReference>
<dbReference type="FunFam" id="3.30.70.270:FF:000001">
    <property type="entry name" value="Diguanylate cyclase domain protein"/>
    <property type="match status" value="1"/>
</dbReference>
<dbReference type="GO" id="GO:0052621">
    <property type="term" value="F:diguanylate cyclase activity"/>
    <property type="evidence" value="ECO:0007669"/>
    <property type="project" value="UniProtKB-EC"/>
</dbReference>
<dbReference type="InterPro" id="IPR050469">
    <property type="entry name" value="Diguanylate_Cyclase"/>
</dbReference>
<keyword evidence="7" id="KW-1185">Reference proteome</keyword>
<dbReference type="GO" id="GO:0043709">
    <property type="term" value="P:cell adhesion involved in single-species biofilm formation"/>
    <property type="evidence" value="ECO:0007669"/>
    <property type="project" value="TreeGrafter"/>
</dbReference>
<comment type="caution">
    <text evidence="6">The sequence shown here is derived from an EMBL/GenBank/DDBJ whole genome shotgun (WGS) entry which is preliminary data.</text>
</comment>
<dbReference type="GO" id="GO:1902201">
    <property type="term" value="P:negative regulation of bacterial-type flagellum-dependent cell motility"/>
    <property type="evidence" value="ECO:0007669"/>
    <property type="project" value="TreeGrafter"/>
</dbReference>
<dbReference type="Gene3D" id="3.30.70.270">
    <property type="match status" value="1"/>
</dbReference>
<dbReference type="NCBIfam" id="TIGR00254">
    <property type="entry name" value="GGDEF"/>
    <property type="match status" value="1"/>
</dbReference>
<dbReference type="Pfam" id="PF00990">
    <property type="entry name" value="GGDEF"/>
    <property type="match status" value="1"/>
</dbReference>
<feature type="transmembrane region" description="Helical" evidence="4">
    <location>
        <begin position="72"/>
        <end position="90"/>
    </location>
</feature>
<evidence type="ECO:0000256" key="4">
    <source>
        <dbReference type="SAM" id="Phobius"/>
    </source>
</evidence>
<feature type="transmembrane region" description="Helical" evidence="4">
    <location>
        <begin position="40"/>
        <end position="60"/>
    </location>
</feature>
<evidence type="ECO:0000256" key="3">
    <source>
        <dbReference type="ARBA" id="ARBA00034247"/>
    </source>
</evidence>
<feature type="transmembrane region" description="Helical" evidence="4">
    <location>
        <begin position="102"/>
        <end position="118"/>
    </location>
</feature>
<reference evidence="6 7" key="1">
    <citation type="submission" date="2017-10" db="EMBL/GenBank/DDBJ databases">
        <title>Whole genome sequencing of Pseudoxanthomonas broegbernensis DSM 12573(T).</title>
        <authorList>
            <person name="Kumar S."/>
            <person name="Bansal K."/>
            <person name="Kaur A."/>
            <person name="Patil P."/>
            <person name="Sharma S."/>
            <person name="Patil P.B."/>
        </authorList>
    </citation>
    <scope>NUCLEOTIDE SEQUENCE [LARGE SCALE GENOMIC DNA]</scope>
    <source>
        <strain evidence="6 7">DSM 12573</strain>
    </source>
</reference>
<keyword evidence="4" id="KW-0812">Transmembrane</keyword>
<gene>
    <name evidence="6" type="ORF">B1992_09705</name>
</gene>
<dbReference type="InterPro" id="IPR029787">
    <property type="entry name" value="Nucleotide_cyclase"/>
</dbReference>
<evidence type="ECO:0000256" key="1">
    <source>
        <dbReference type="ARBA" id="ARBA00001946"/>
    </source>
</evidence>
<accession>A0A7V8K6R1</accession>